<evidence type="ECO:0000313" key="3">
    <source>
        <dbReference type="Proteomes" id="UP000199515"/>
    </source>
</evidence>
<dbReference type="STRING" id="589385.SAMN05421504_101264"/>
<keyword evidence="3" id="KW-1185">Reference proteome</keyword>
<dbReference type="RefSeq" id="WP_143046946.1">
    <property type="nucleotide sequence ID" value="NZ_FNON01000001.1"/>
</dbReference>
<dbReference type="EMBL" id="FNON01000001">
    <property type="protein sequence ID" value="SDW32443.1"/>
    <property type="molecule type" value="Genomic_DNA"/>
</dbReference>
<sequence>MTGRSPVLIVVGGGHRVYHEYLLSLMAEHARVWLLGDAEPTWEKLYVSGYTVVDTGDAAAVAEAATRLAERATVDGVSCLDGAGSVACAHAAAALGLPATEPEVVARSHKQDEVHDVSADDLTFDIACVDGEPYPLFVSRRIDAVLPELTGSGYIVDSTFADEETTAVAMAAQRSAGVRYGVTHTRVTRTARGPKVVSVHWGLSGDLVPYAASIADGVNPGRVLVQVALGLRPDPIPARAHRVAAVGFLTAQPDTAIGPVHADETRLPLSVDVAEAFPAPDRRSLRYAYSVVVDDTVAGCARALAAAEKAFMPRPKGKSRDGATGVPDAPVLPDASAGPVR</sequence>
<gene>
    <name evidence="2" type="ORF">SAMN05421504_101264</name>
</gene>
<dbReference type="Gene3D" id="3.30.470.20">
    <property type="entry name" value="ATP-grasp fold, B domain"/>
    <property type="match status" value="1"/>
</dbReference>
<evidence type="ECO:0000256" key="1">
    <source>
        <dbReference type="SAM" id="MobiDB-lite"/>
    </source>
</evidence>
<reference evidence="2 3" key="1">
    <citation type="submission" date="2016-10" db="EMBL/GenBank/DDBJ databases">
        <authorList>
            <person name="de Groot N.N."/>
        </authorList>
    </citation>
    <scope>NUCLEOTIDE SEQUENCE [LARGE SCALE GENOMIC DNA]</scope>
    <source>
        <strain evidence="2 3">CPCC 202699</strain>
    </source>
</reference>
<dbReference type="AlphaFoldDB" id="A0A1H2SL74"/>
<name>A0A1H2SL74_9PSEU</name>
<organism evidence="2 3">
    <name type="scientific">Amycolatopsis xylanica</name>
    <dbReference type="NCBI Taxonomy" id="589385"/>
    <lineage>
        <taxon>Bacteria</taxon>
        <taxon>Bacillati</taxon>
        <taxon>Actinomycetota</taxon>
        <taxon>Actinomycetes</taxon>
        <taxon>Pseudonocardiales</taxon>
        <taxon>Pseudonocardiaceae</taxon>
        <taxon>Amycolatopsis</taxon>
    </lineage>
</organism>
<dbReference type="Proteomes" id="UP000199515">
    <property type="component" value="Unassembled WGS sequence"/>
</dbReference>
<dbReference type="OrthoDB" id="24041at2"/>
<evidence type="ECO:0000313" key="2">
    <source>
        <dbReference type="EMBL" id="SDW32443.1"/>
    </source>
</evidence>
<proteinExistence type="predicted"/>
<accession>A0A1H2SL74</accession>
<feature type="region of interest" description="Disordered" evidence="1">
    <location>
        <begin position="313"/>
        <end position="341"/>
    </location>
</feature>
<protein>
    <submittedName>
        <fullName evidence="2">Uncharacterized protein</fullName>
    </submittedName>
</protein>